<reference evidence="1" key="1">
    <citation type="submission" date="2020-12" db="EMBL/GenBank/DDBJ databases">
        <authorList>
            <person name="Mollov D."/>
            <person name="Grinstead S."/>
            <person name="Fuentes-Bueno I."/>
            <person name="Falk B."/>
        </authorList>
    </citation>
    <scope>NUCLEOTIDE SEQUENCE</scope>
    <source>
        <strain evidence="1">MSV21_FL</strain>
    </source>
</reference>
<accession>A0A8F0FQ93</accession>
<organismHost>
    <name type="scientific">Zea mays</name>
    <name type="common">Maize</name>
    <dbReference type="NCBI Taxonomy" id="4577"/>
</organismHost>
<organismHost>
    <name type="scientific">Rottboellia</name>
    <dbReference type="NCBI Taxonomy" id="300124"/>
</organismHost>
<protein>
    <submittedName>
        <fullName evidence="1">Non-capsid protein</fullName>
    </submittedName>
</protein>
<dbReference type="Pfam" id="PF04876">
    <property type="entry name" value="Tenui_NCP"/>
    <property type="match status" value="1"/>
</dbReference>
<dbReference type="InterPro" id="IPR006960">
    <property type="entry name" value="Major_non-capsid_tenuivirus"/>
</dbReference>
<sequence length="176" mass="19886">MQRSADVSIGPITGLNYTDLYDSLPSSVSDNITLLDLKEPERVTEATKKLILKGCVETAYHHPLETDPLFASVHKHLPDFCHSFLEHLLGGEQDENSLIDIGEFFKLLQPSLGDWITKYYLKHPNKMSGIQIKTLLNQIINMAKAESSDTETYEKVLKKMPSYFSIVLTPLLHKVV</sequence>
<name>A0A8F0FQ93_MSTV</name>
<dbReference type="EMBL" id="MW328596">
    <property type="protein sequence ID" value="QWK51334.1"/>
    <property type="molecule type" value="Genomic_RNA"/>
</dbReference>
<organismHost>
    <name type="scientific">Sorghum bicolor</name>
    <name type="common">Sorghum</name>
    <name type="synonym">Sorghum vulgare</name>
    <dbReference type="NCBI Taxonomy" id="4558"/>
</organismHost>
<proteinExistence type="predicted"/>
<organism evidence="1">
    <name type="scientific">Maize stripe virus</name>
    <name type="common">MStV</name>
    <dbReference type="NCBI Taxonomy" id="3052767"/>
    <lineage>
        <taxon>Viruses</taxon>
        <taxon>Riboviria</taxon>
        <taxon>Orthornavirae</taxon>
        <taxon>Negarnaviricota</taxon>
        <taxon>Polyploviricotina</taxon>
        <taxon>Bunyaviricetes</taxon>
        <taxon>Hareavirales</taxon>
        <taxon>Phenuiviridae</taxon>
        <taxon>Tenuivirus</taxon>
    </lineage>
</organism>
<evidence type="ECO:0000313" key="1">
    <source>
        <dbReference type="EMBL" id="QWK51334.1"/>
    </source>
</evidence>